<gene>
    <name evidence="1" type="ORF">PARMNEM_LOCUS6843</name>
</gene>
<evidence type="ECO:0000313" key="1">
    <source>
        <dbReference type="EMBL" id="CAK1585809.1"/>
    </source>
</evidence>
<proteinExistence type="predicted"/>
<sequence>MSPLSYKKKKITHGYLTNLRKILRKKRSHLQKKKILDVLLFADDLKFYKEIKTVNDGNLLQNDINRIIS</sequence>
<comment type="caution">
    <text evidence="1">The sequence shown here is derived from an EMBL/GenBank/DDBJ whole genome shotgun (WGS) entry which is preliminary data.</text>
</comment>
<protein>
    <recommendedName>
        <fullName evidence="3">Ribosomal protein L20</fullName>
    </recommendedName>
</protein>
<dbReference type="Proteomes" id="UP001314205">
    <property type="component" value="Unassembled WGS sequence"/>
</dbReference>
<dbReference type="EMBL" id="CAVLGL010000080">
    <property type="protein sequence ID" value="CAK1585809.1"/>
    <property type="molecule type" value="Genomic_DNA"/>
</dbReference>
<evidence type="ECO:0000313" key="2">
    <source>
        <dbReference type="Proteomes" id="UP001314205"/>
    </source>
</evidence>
<reference evidence="1 2" key="1">
    <citation type="submission" date="2023-11" db="EMBL/GenBank/DDBJ databases">
        <authorList>
            <person name="Hedman E."/>
            <person name="Englund M."/>
            <person name="Stromberg M."/>
            <person name="Nyberg Akerstrom W."/>
            <person name="Nylinder S."/>
            <person name="Jareborg N."/>
            <person name="Kallberg Y."/>
            <person name="Kronander E."/>
        </authorList>
    </citation>
    <scope>NUCLEOTIDE SEQUENCE [LARGE SCALE GENOMIC DNA]</scope>
</reference>
<dbReference type="AlphaFoldDB" id="A0AAV1KT56"/>
<name>A0AAV1KT56_9NEOP</name>
<accession>A0AAV1KT56</accession>
<organism evidence="1 2">
    <name type="scientific">Parnassius mnemosyne</name>
    <name type="common">clouded apollo</name>
    <dbReference type="NCBI Taxonomy" id="213953"/>
    <lineage>
        <taxon>Eukaryota</taxon>
        <taxon>Metazoa</taxon>
        <taxon>Ecdysozoa</taxon>
        <taxon>Arthropoda</taxon>
        <taxon>Hexapoda</taxon>
        <taxon>Insecta</taxon>
        <taxon>Pterygota</taxon>
        <taxon>Neoptera</taxon>
        <taxon>Endopterygota</taxon>
        <taxon>Lepidoptera</taxon>
        <taxon>Glossata</taxon>
        <taxon>Ditrysia</taxon>
        <taxon>Papilionoidea</taxon>
        <taxon>Papilionidae</taxon>
        <taxon>Parnassiinae</taxon>
        <taxon>Parnassini</taxon>
        <taxon>Parnassius</taxon>
        <taxon>Driopa</taxon>
    </lineage>
</organism>
<keyword evidence="2" id="KW-1185">Reference proteome</keyword>
<evidence type="ECO:0008006" key="3">
    <source>
        <dbReference type="Google" id="ProtNLM"/>
    </source>
</evidence>